<accession>A0A8J2MJW1</accession>
<reference evidence="10" key="1">
    <citation type="submission" date="2021-09" db="EMBL/GenBank/DDBJ databases">
        <authorList>
            <consortium name="Pathogen Informatics"/>
        </authorList>
    </citation>
    <scope>NUCLEOTIDE SEQUENCE</scope>
</reference>
<dbReference type="PANTHER" id="PTHR11467:SF36">
    <property type="entry name" value="HISTONE 24-RELATED"/>
    <property type="match status" value="1"/>
</dbReference>
<dbReference type="PRINTS" id="PR00624">
    <property type="entry name" value="HISTONEH5"/>
</dbReference>
<feature type="domain" description="H15" evidence="9">
    <location>
        <begin position="51"/>
        <end position="127"/>
    </location>
</feature>
<evidence type="ECO:0000256" key="7">
    <source>
        <dbReference type="RuleBase" id="RU003894"/>
    </source>
</evidence>
<keyword evidence="5 7" id="KW-0238">DNA-binding</keyword>
<dbReference type="PROSITE" id="PS51504">
    <property type="entry name" value="H15"/>
    <property type="match status" value="1"/>
</dbReference>
<keyword evidence="6 7" id="KW-0539">Nucleus</keyword>
<dbReference type="CDD" id="cd00073">
    <property type="entry name" value="H15"/>
    <property type="match status" value="1"/>
</dbReference>
<protein>
    <recommendedName>
        <fullName evidence="9">H15 domain-containing protein</fullName>
    </recommendedName>
</protein>
<dbReference type="GO" id="GO:0031492">
    <property type="term" value="F:nucleosomal DNA binding"/>
    <property type="evidence" value="ECO:0007669"/>
    <property type="project" value="TreeGrafter"/>
</dbReference>
<comment type="subcellular location">
    <subcellularLocation>
        <location evidence="2">Chromosome</location>
    </subcellularLocation>
    <subcellularLocation>
        <location evidence="1 7">Nucleus</location>
    </subcellularLocation>
</comment>
<sequence>MEVSSAVGLPSPALMDGPAAKSVTKSSKKRPGALSSPEARSKRQGRKVAKTHPSYSQMIKEAITALKDRKGSSRAAILKYISRHYQLGDNGKRVHSQLRLAIKKGIATGKLTSAKGAGMNGSFRLGTRVEKKGAKKRSSHKQKKTSRQRKKTKVVSPKKPRMKKASTKKVRQGGNKGKKA</sequence>
<dbReference type="PANTHER" id="PTHR11467">
    <property type="entry name" value="HISTONE H1"/>
    <property type="match status" value="1"/>
</dbReference>
<dbReference type="Proteomes" id="UP000746747">
    <property type="component" value="Unassembled WGS sequence"/>
</dbReference>
<dbReference type="GO" id="GO:0003690">
    <property type="term" value="F:double-stranded DNA binding"/>
    <property type="evidence" value="ECO:0007669"/>
    <property type="project" value="TreeGrafter"/>
</dbReference>
<dbReference type="OrthoDB" id="1110759at2759"/>
<dbReference type="EMBL" id="CAKAEH010000676">
    <property type="protein sequence ID" value="CAG9531649.1"/>
    <property type="molecule type" value="Genomic_DNA"/>
</dbReference>
<dbReference type="GO" id="GO:0000786">
    <property type="term" value="C:nucleosome"/>
    <property type="evidence" value="ECO:0007669"/>
    <property type="project" value="InterPro"/>
</dbReference>
<evidence type="ECO:0000256" key="2">
    <source>
        <dbReference type="ARBA" id="ARBA00004286"/>
    </source>
</evidence>
<evidence type="ECO:0000256" key="8">
    <source>
        <dbReference type="SAM" id="MobiDB-lite"/>
    </source>
</evidence>
<dbReference type="Gene3D" id="1.10.10.10">
    <property type="entry name" value="Winged helix-like DNA-binding domain superfamily/Winged helix DNA-binding domain"/>
    <property type="match status" value="1"/>
</dbReference>
<dbReference type="InterPro" id="IPR005818">
    <property type="entry name" value="Histone_H1/H5_H15"/>
</dbReference>
<dbReference type="Pfam" id="PF00538">
    <property type="entry name" value="Linker_histone"/>
    <property type="match status" value="1"/>
</dbReference>
<organism evidence="10 11">
    <name type="scientific">Cercopithifilaria johnstoni</name>
    <dbReference type="NCBI Taxonomy" id="2874296"/>
    <lineage>
        <taxon>Eukaryota</taxon>
        <taxon>Metazoa</taxon>
        <taxon>Ecdysozoa</taxon>
        <taxon>Nematoda</taxon>
        <taxon>Chromadorea</taxon>
        <taxon>Rhabditida</taxon>
        <taxon>Spirurina</taxon>
        <taxon>Spiruromorpha</taxon>
        <taxon>Filarioidea</taxon>
        <taxon>Onchocercidae</taxon>
        <taxon>Cercopithifilaria</taxon>
    </lineage>
</organism>
<dbReference type="SUPFAM" id="SSF46785">
    <property type="entry name" value="Winged helix' DNA-binding domain"/>
    <property type="match status" value="1"/>
</dbReference>
<comment type="similarity">
    <text evidence="7">Belongs to the histone H1/H5 family.</text>
</comment>
<dbReference type="GO" id="GO:0045910">
    <property type="term" value="P:negative regulation of DNA recombination"/>
    <property type="evidence" value="ECO:0007669"/>
    <property type="project" value="TreeGrafter"/>
</dbReference>
<evidence type="ECO:0000256" key="3">
    <source>
        <dbReference type="ARBA" id="ARBA00022454"/>
    </source>
</evidence>
<feature type="region of interest" description="Disordered" evidence="8">
    <location>
        <begin position="113"/>
        <end position="180"/>
    </location>
</feature>
<dbReference type="GO" id="GO:0005634">
    <property type="term" value="C:nucleus"/>
    <property type="evidence" value="ECO:0007669"/>
    <property type="project" value="UniProtKB-SubCell"/>
</dbReference>
<dbReference type="GO" id="GO:0030527">
    <property type="term" value="F:structural constituent of chromatin"/>
    <property type="evidence" value="ECO:0007669"/>
    <property type="project" value="InterPro"/>
</dbReference>
<dbReference type="FunFam" id="1.10.10.10:FF:000140">
    <property type="entry name" value="Histone H1.0"/>
    <property type="match status" value="1"/>
</dbReference>
<keyword evidence="3 7" id="KW-0158">Chromosome</keyword>
<name>A0A8J2MJW1_9BILA</name>
<gene>
    <name evidence="10" type="ORF">CJOHNSTONI_LOCUS2029</name>
</gene>
<evidence type="ECO:0000256" key="1">
    <source>
        <dbReference type="ARBA" id="ARBA00004123"/>
    </source>
</evidence>
<evidence type="ECO:0000259" key="9">
    <source>
        <dbReference type="PROSITE" id="PS51504"/>
    </source>
</evidence>
<evidence type="ECO:0000256" key="6">
    <source>
        <dbReference type="ARBA" id="ARBA00023242"/>
    </source>
</evidence>
<evidence type="ECO:0000256" key="4">
    <source>
        <dbReference type="ARBA" id="ARBA00022990"/>
    </source>
</evidence>
<keyword evidence="4" id="KW-0007">Acetylation</keyword>
<feature type="compositionally biased region" description="Basic residues" evidence="8">
    <location>
        <begin position="133"/>
        <end position="180"/>
    </location>
</feature>
<dbReference type="InterPro" id="IPR036388">
    <property type="entry name" value="WH-like_DNA-bd_sf"/>
</dbReference>
<dbReference type="GO" id="GO:0006334">
    <property type="term" value="P:nucleosome assembly"/>
    <property type="evidence" value="ECO:0007669"/>
    <property type="project" value="InterPro"/>
</dbReference>
<evidence type="ECO:0000256" key="5">
    <source>
        <dbReference type="ARBA" id="ARBA00023125"/>
    </source>
</evidence>
<comment type="caution">
    <text evidence="10">The sequence shown here is derived from an EMBL/GenBank/DDBJ whole genome shotgun (WGS) entry which is preliminary data.</text>
</comment>
<dbReference type="InterPro" id="IPR005819">
    <property type="entry name" value="H1/H5"/>
</dbReference>
<feature type="region of interest" description="Disordered" evidence="8">
    <location>
        <begin position="1"/>
        <end position="56"/>
    </location>
</feature>
<keyword evidence="11" id="KW-1185">Reference proteome</keyword>
<evidence type="ECO:0000313" key="11">
    <source>
        <dbReference type="Proteomes" id="UP000746747"/>
    </source>
</evidence>
<proteinExistence type="inferred from homology"/>
<dbReference type="SMART" id="SM00526">
    <property type="entry name" value="H15"/>
    <property type="match status" value="1"/>
</dbReference>
<dbReference type="AlphaFoldDB" id="A0A8J2MJW1"/>
<dbReference type="InterPro" id="IPR036390">
    <property type="entry name" value="WH_DNA-bd_sf"/>
</dbReference>
<evidence type="ECO:0000313" key="10">
    <source>
        <dbReference type="EMBL" id="CAG9531649.1"/>
    </source>
</evidence>
<dbReference type="GO" id="GO:0030261">
    <property type="term" value="P:chromosome condensation"/>
    <property type="evidence" value="ECO:0007669"/>
    <property type="project" value="TreeGrafter"/>
</dbReference>